<evidence type="ECO:0000256" key="2">
    <source>
        <dbReference type="ARBA" id="ARBA00029447"/>
    </source>
</evidence>
<dbReference type="CDD" id="cd11386">
    <property type="entry name" value="MCP_signal"/>
    <property type="match status" value="1"/>
</dbReference>
<dbReference type="Pfam" id="PF00015">
    <property type="entry name" value="MCPsignal"/>
    <property type="match status" value="1"/>
</dbReference>
<keyword evidence="9" id="KW-1185">Reference proteome</keyword>
<keyword evidence="5" id="KW-0472">Membrane</keyword>
<feature type="domain" description="Methyl-accepting transducer" evidence="6">
    <location>
        <begin position="349"/>
        <end position="599"/>
    </location>
</feature>
<dbReference type="PANTHER" id="PTHR32089:SF112">
    <property type="entry name" value="LYSOZYME-LIKE PROTEIN-RELATED"/>
    <property type="match status" value="1"/>
</dbReference>
<evidence type="ECO:0000313" key="9">
    <source>
        <dbReference type="Proteomes" id="UP000005439"/>
    </source>
</evidence>
<dbReference type="PROSITE" id="PS50111">
    <property type="entry name" value="CHEMOTAXIS_TRANSDUC_2"/>
    <property type="match status" value="1"/>
</dbReference>
<evidence type="ECO:0000256" key="3">
    <source>
        <dbReference type="PROSITE-ProRule" id="PRU00284"/>
    </source>
</evidence>
<evidence type="ECO:0000259" key="7">
    <source>
        <dbReference type="PROSITE" id="PS50885"/>
    </source>
</evidence>
<accession>G8TSX6</accession>
<comment type="similarity">
    <text evidence="2">Belongs to the methyl-accepting chemotaxis (MCP) protein family.</text>
</comment>
<dbReference type="GO" id="GO:0016020">
    <property type="term" value="C:membrane"/>
    <property type="evidence" value="ECO:0007669"/>
    <property type="project" value="InterPro"/>
</dbReference>
<dbReference type="SMART" id="SM00283">
    <property type="entry name" value="MA"/>
    <property type="match status" value="1"/>
</dbReference>
<dbReference type="STRING" id="679936.Sulac_2105"/>
<protein>
    <submittedName>
        <fullName evidence="8">Methyl-accepting chemotaxis sensory transducer</fullName>
    </submittedName>
</protein>
<dbReference type="Proteomes" id="UP000005439">
    <property type="component" value="Chromosome"/>
</dbReference>
<organism evidence="8 9">
    <name type="scientific">Sulfobacillus acidophilus (strain ATCC 700253 / DSM 10332 / NAL)</name>
    <dbReference type="NCBI Taxonomy" id="679936"/>
    <lineage>
        <taxon>Bacteria</taxon>
        <taxon>Bacillati</taxon>
        <taxon>Bacillota</taxon>
        <taxon>Clostridia</taxon>
        <taxon>Eubacteriales</taxon>
        <taxon>Clostridiales Family XVII. Incertae Sedis</taxon>
        <taxon>Sulfobacillus</taxon>
    </lineage>
</organism>
<dbReference type="Gene3D" id="6.10.340.10">
    <property type="match status" value="1"/>
</dbReference>
<feature type="transmembrane region" description="Helical" evidence="5">
    <location>
        <begin position="12"/>
        <end position="31"/>
    </location>
</feature>
<dbReference type="SMART" id="SM00304">
    <property type="entry name" value="HAMP"/>
    <property type="match status" value="1"/>
</dbReference>
<dbReference type="KEGG" id="sap:Sulac_2105"/>
<feature type="transmembrane region" description="Helical" evidence="5">
    <location>
        <begin position="190"/>
        <end position="210"/>
    </location>
</feature>
<evidence type="ECO:0000256" key="1">
    <source>
        <dbReference type="ARBA" id="ARBA00023224"/>
    </source>
</evidence>
<dbReference type="AlphaFoldDB" id="G8TSX6"/>
<sequence length="675" mass="72070">MWSRISISGKLAWTMAIILFLLAVTDSWMVWRTTQVNQDVTRIEEQAVPFLVTTSQVAASFNHFDGVMNAYLLAAAQHQPATVTKKWLKDQKIGQQLEVQLRELAGYHFNPTGVRQLSSAWQGYYGFVEKAHQAILHGQVSQAIYWQTVANSPATQQMNHALTNVAGNVKQVTQTQLALARRHLNQSRNILILGWMVTMLVALGALLMQWKGIARPLQDLAGVARGLAEGDVNQAVQATGTDEIGQLATAFQQLIGYLGDLSAVADAISQGDLRKAPVPRSSRDRLGQAVLEMHRALTEVLGRVKATGHQVRVEAKALQQLTERTVAATRQIRQAMQQAAVASAQSAHGLQQIAASMHQLQAAGDTVAAGTEKEAEAVLQGTASLAAMQAAEAALDEAIRDIEALTGESQRVTDAGRSEVEQTLAKMARITEVTETAAAAIQRLGARSEEIDTIIRAISDIADQTNLLALNAAIEAARAGEAGRGFAVVADEVRRLAEQSAKETENIRRIVSSIQQDVAVSVNAMSEGRQEMAEGHEMAGRAQDALTRMHEALGQVAQAMNRVVAEAATVSRQGAQVAEAMNHISAVSDANTTVAAEMASATQSTSETVQNLAAGAEETAGAVDSVSNAADHLSESADTLKGQSETLATVSDTLGELVDRYQLPETLDPALAKTA</sequence>
<keyword evidence="4" id="KW-0175">Coiled coil</keyword>
<reference evidence="9" key="1">
    <citation type="submission" date="2011-12" db="EMBL/GenBank/DDBJ databases">
        <title>The complete genome of chromosome of Sulfobacillus acidophilus DSM 10332.</title>
        <authorList>
            <person name="Lucas S."/>
            <person name="Han J."/>
            <person name="Lapidus A."/>
            <person name="Bruce D."/>
            <person name="Goodwin L."/>
            <person name="Pitluck S."/>
            <person name="Peters L."/>
            <person name="Kyrpides N."/>
            <person name="Mavromatis K."/>
            <person name="Ivanova N."/>
            <person name="Mikhailova N."/>
            <person name="Chertkov O."/>
            <person name="Saunders E."/>
            <person name="Detter J.C."/>
            <person name="Tapia R."/>
            <person name="Han C."/>
            <person name="Land M."/>
            <person name="Hauser L."/>
            <person name="Markowitz V."/>
            <person name="Cheng J.-F."/>
            <person name="Hugenholtz P."/>
            <person name="Woyke T."/>
            <person name="Wu D."/>
            <person name="Pukall R."/>
            <person name="Gehrich-Schroeter G."/>
            <person name="Schneider S."/>
            <person name="Klenk H.-P."/>
            <person name="Eisen J.A."/>
        </authorList>
    </citation>
    <scope>NUCLEOTIDE SEQUENCE [LARGE SCALE GENOMIC DNA]</scope>
    <source>
        <strain evidence="9">ATCC 700253 / DSM 10332 / NAL</strain>
    </source>
</reference>
<feature type="domain" description="HAMP" evidence="7">
    <location>
        <begin position="211"/>
        <end position="263"/>
    </location>
</feature>
<dbReference type="InterPro" id="IPR004089">
    <property type="entry name" value="MCPsignal_dom"/>
</dbReference>
<dbReference type="Gene3D" id="1.10.287.950">
    <property type="entry name" value="Methyl-accepting chemotaxis protein"/>
    <property type="match status" value="1"/>
</dbReference>
<reference evidence="8 9" key="2">
    <citation type="journal article" date="2012" name="Stand. Genomic Sci.">
        <title>Complete genome sequence of the moderately thermophilic mineral-sulfide-oxidizing firmicute Sulfobacillus acidophilus type strain (NAL(T)).</title>
        <authorList>
            <person name="Anderson I."/>
            <person name="Chertkov O."/>
            <person name="Chen A."/>
            <person name="Saunders E."/>
            <person name="Lapidus A."/>
            <person name="Nolan M."/>
            <person name="Lucas S."/>
            <person name="Hammon N."/>
            <person name="Deshpande S."/>
            <person name="Cheng J.F."/>
            <person name="Han C."/>
            <person name="Tapia R."/>
            <person name="Goodwin L.A."/>
            <person name="Pitluck S."/>
            <person name="Liolios K."/>
            <person name="Pagani I."/>
            <person name="Ivanova N."/>
            <person name="Mikhailova N."/>
            <person name="Pati A."/>
            <person name="Palaniappan K."/>
            <person name="Land M."/>
            <person name="Pan C."/>
            <person name="Rohde M."/>
            <person name="Pukall R."/>
            <person name="Goker M."/>
            <person name="Detter J.C."/>
            <person name="Woyke T."/>
            <person name="Bristow J."/>
            <person name="Eisen J.A."/>
            <person name="Markowitz V."/>
            <person name="Hugenholtz P."/>
            <person name="Kyrpides N.C."/>
            <person name="Klenk H.P."/>
            <person name="Mavromatis K."/>
        </authorList>
    </citation>
    <scope>NUCLEOTIDE SEQUENCE [LARGE SCALE GENOMIC DNA]</scope>
    <source>
        <strain evidence="9">ATCC 700253 / DSM 10332 / NAL</strain>
    </source>
</reference>
<dbReference type="PATRIC" id="fig|679936.5.peg.2170"/>
<dbReference type="EMBL" id="CP003179">
    <property type="protein sequence ID" value="AEW05591.1"/>
    <property type="molecule type" value="Genomic_DNA"/>
</dbReference>
<dbReference type="Pfam" id="PF00672">
    <property type="entry name" value="HAMP"/>
    <property type="match status" value="1"/>
</dbReference>
<name>G8TSX6_SULAD</name>
<dbReference type="PANTHER" id="PTHR32089">
    <property type="entry name" value="METHYL-ACCEPTING CHEMOTAXIS PROTEIN MCPB"/>
    <property type="match status" value="1"/>
</dbReference>
<dbReference type="InterPro" id="IPR003660">
    <property type="entry name" value="HAMP_dom"/>
</dbReference>
<dbReference type="CDD" id="cd06225">
    <property type="entry name" value="HAMP"/>
    <property type="match status" value="1"/>
</dbReference>
<evidence type="ECO:0000259" key="6">
    <source>
        <dbReference type="PROSITE" id="PS50111"/>
    </source>
</evidence>
<evidence type="ECO:0000256" key="4">
    <source>
        <dbReference type="SAM" id="Coils"/>
    </source>
</evidence>
<dbReference type="PROSITE" id="PS50885">
    <property type="entry name" value="HAMP"/>
    <property type="match status" value="1"/>
</dbReference>
<dbReference type="HOGENOM" id="CLU_405923_0_0_9"/>
<dbReference type="SUPFAM" id="SSF58104">
    <property type="entry name" value="Methyl-accepting chemotaxis protein (MCP) signaling domain"/>
    <property type="match status" value="1"/>
</dbReference>
<keyword evidence="5" id="KW-0812">Transmembrane</keyword>
<proteinExistence type="inferred from homology"/>
<dbReference type="GO" id="GO:0007165">
    <property type="term" value="P:signal transduction"/>
    <property type="evidence" value="ECO:0007669"/>
    <property type="project" value="UniProtKB-KW"/>
</dbReference>
<feature type="coiled-coil region" evidence="4">
    <location>
        <begin position="388"/>
        <end position="415"/>
    </location>
</feature>
<evidence type="ECO:0000256" key="5">
    <source>
        <dbReference type="SAM" id="Phobius"/>
    </source>
</evidence>
<keyword evidence="1 3" id="KW-0807">Transducer</keyword>
<keyword evidence="5" id="KW-1133">Transmembrane helix</keyword>
<evidence type="ECO:0000313" key="8">
    <source>
        <dbReference type="EMBL" id="AEW05591.1"/>
    </source>
</evidence>
<gene>
    <name evidence="8" type="ordered locus">Sulac_2105</name>
</gene>